<comment type="caution">
    <text evidence="1">The sequence shown here is derived from an EMBL/GenBank/DDBJ whole genome shotgun (WGS) entry which is preliminary data.</text>
</comment>
<protein>
    <recommendedName>
        <fullName evidence="3">DUF1963 domain-containing protein</fullName>
    </recommendedName>
</protein>
<dbReference type="Proteomes" id="UP001500218">
    <property type="component" value="Unassembled WGS sequence"/>
</dbReference>
<evidence type="ECO:0000313" key="2">
    <source>
        <dbReference type="Proteomes" id="UP001500218"/>
    </source>
</evidence>
<reference evidence="2" key="1">
    <citation type="journal article" date="2019" name="Int. J. Syst. Evol. Microbiol.">
        <title>The Global Catalogue of Microorganisms (GCM) 10K type strain sequencing project: providing services to taxonomists for standard genome sequencing and annotation.</title>
        <authorList>
            <consortium name="The Broad Institute Genomics Platform"/>
            <consortium name="The Broad Institute Genome Sequencing Center for Infectious Disease"/>
            <person name="Wu L."/>
            <person name="Ma J."/>
        </authorList>
    </citation>
    <scope>NUCLEOTIDE SEQUENCE [LARGE SCALE GENOMIC DNA]</scope>
    <source>
        <strain evidence="2">JCM 13250</strain>
    </source>
</reference>
<evidence type="ECO:0008006" key="3">
    <source>
        <dbReference type="Google" id="ProtNLM"/>
    </source>
</evidence>
<keyword evidence="2" id="KW-1185">Reference proteome</keyword>
<name>A0ABP4YBX2_9ACTN</name>
<dbReference type="EMBL" id="BAAALT010000084">
    <property type="protein sequence ID" value="GAA1807135.1"/>
    <property type="molecule type" value="Genomic_DNA"/>
</dbReference>
<gene>
    <name evidence="1" type="ORF">GCM10009682_31360</name>
</gene>
<evidence type="ECO:0000313" key="1">
    <source>
        <dbReference type="EMBL" id="GAA1807135.1"/>
    </source>
</evidence>
<sequence>MSAVSIEEQFERLRSTPPDALRALVLDDRMHDLVRACAVSLLPPEALDGVIHDIMTTGRSYSLVDEAALQRPTALTPHLAYLWAMRVDNDLDIEPRWWRGADATEIDRLAAALRTPGRGYAHELAGRCLAESRQPAAWAALADSAEPEVDAWLAAAGARRDGDGVRSLVPPACYHLLFEAPAQARPRAPWLTRWHPTWAAGADPGLPTVTHGGLSDAICRLCAAPMRRLLLLDPVPAGLGVTSRARVDIAYCRACTGSERSAYRHDDAGRPTLVSNPTDAVAFQSKEERPAVTVRLAALGPRWAVQDWGLANDTQNLNRLGGEPTWIERPDYAPCPTCGRLTTALAQLDWGCLEDTGGLTYVGWCDPCATSTLTHQHPYR</sequence>
<organism evidence="1 2">
    <name type="scientific">Luedemannella flava</name>
    <dbReference type="NCBI Taxonomy" id="349316"/>
    <lineage>
        <taxon>Bacteria</taxon>
        <taxon>Bacillati</taxon>
        <taxon>Actinomycetota</taxon>
        <taxon>Actinomycetes</taxon>
        <taxon>Micromonosporales</taxon>
        <taxon>Micromonosporaceae</taxon>
        <taxon>Luedemannella</taxon>
    </lineage>
</organism>
<proteinExistence type="predicted"/>
<accession>A0ABP4YBX2</accession>